<evidence type="ECO:0000256" key="1">
    <source>
        <dbReference type="SAM" id="MobiDB-lite"/>
    </source>
</evidence>
<keyword evidence="3" id="KW-1185">Reference proteome</keyword>
<dbReference type="EMBL" id="BOOW01000041">
    <property type="protein sequence ID" value="GII96065.1"/>
    <property type="molecule type" value="Genomic_DNA"/>
</dbReference>
<organism evidence="2 3">
    <name type="scientific">Sinosporangium siamense</name>
    <dbReference type="NCBI Taxonomy" id="1367973"/>
    <lineage>
        <taxon>Bacteria</taxon>
        <taxon>Bacillati</taxon>
        <taxon>Actinomycetota</taxon>
        <taxon>Actinomycetes</taxon>
        <taxon>Streptosporangiales</taxon>
        <taxon>Streptosporangiaceae</taxon>
        <taxon>Sinosporangium</taxon>
    </lineage>
</organism>
<proteinExistence type="predicted"/>
<evidence type="ECO:0000313" key="3">
    <source>
        <dbReference type="Proteomes" id="UP000606172"/>
    </source>
</evidence>
<protein>
    <submittedName>
        <fullName evidence="2">Uncharacterized protein</fullName>
    </submittedName>
</protein>
<name>A0A919RNF0_9ACTN</name>
<feature type="region of interest" description="Disordered" evidence="1">
    <location>
        <begin position="79"/>
        <end position="103"/>
    </location>
</feature>
<sequence>MPERPASSPAQVEATSPPRGVVAPSPVMAAPVCTPFSIDDPFVVLWETCQVLVPIQRCQGKCPKTYDLINEKVVEDLSVHSSGTAPEQLRADEPQPYKDSGRR</sequence>
<reference evidence="2" key="1">
    <citation type="submission" date="2021-01" db="EMBL/GenBank/DDBJ databases">
        <title>Whole genome shotgun sequence of Sinosporangium siamense NBRC 109515.</title>
        <authorList>
            <person name="Komaki H."/>
            <person name="Tamura T."/>
        </authorList>
    </citation>
    <scope>NUCLEOTIDE SEQUENCE</scope>
    <source>
        <strain evidence="2">NBRC 109515</strain>
    </source>
</reference>
<evidence type="ECO:0000313" key="2">
    <source>
        <dbReference type="EMBL" id="GII96065.1"/>
    </source>
</evidence>
<accession>A0A919RNF0</accession>
<feature type="compositionally biased region" description="Basic and acidic residues" evidence="1">
    <location>
        <begin position="89"/>
        <end position="103"/>
    </location>
</feature>
<dbReference type="AlphaFoldDB" id="A0A919RNF0"/>
<dbReference type="Proteomes" id="UP000606172">
    <property type="component" value="Unassembled WGS sequence"/>
</dbReference>
<comment type="caution">
    <text evidence="2">The sequence shown here is derived from an EMBL/GenBank/DDBJ whole genome shotgun (WGS) entry which is preliminary data.</text>
</comment>
<gene>
    <name evidence="2" type="ORF">Ssi02_62960</name>
</gene>
<feature type="region of interest" description="Disordered" evidence="1">
    <location>
        <begin position="1"/>
        <end position="24"/>
    </location>
</feature>